<feature type="transmembrane region" description="Helical" evidence="1">
    <location>
        <begin position="51"/>
        <end position="68"/>
    </location>
</feature>
<protein>
    <submittedName>
        <fullName evidence="2">MFS family permease</fullName>
    </submittedName>
</protein>
<dbReference type="EMBL" id="JAUSRL010000001">
    <property type="protein sequence ID" value="MDP9958168.1"/>
    <property type="molecule type" value="Genomic_DNA"/>
</dbReference>
<sequence>MKTHHHIFLTAALFVIVFYDQDMGLNLGILGIVYALLALFKTPERNRTRTFLILFVTSILSSVAFAWFRDFPSLLAVVSSLLLLGYRSKNRKLKILFLIPVFIINSFTSLFRFFSFDSWLPKKNISGVWQKALAFILIPLLFISIFFGIYSVGSDHFAAVFRDYELDINIWQVLALSVLGFFIAFNYWNYTVERLIYKKNSLLDDNFPDNDKVQKSTYSFLDLDAERTSGVISFFCLNILLIFFIITYNYEQFYEISKTPVQLSEETHERVNAVIMSIIMAVLVIMFYFKSGFNFDPKAKLMKLLARIWIILNAILVFSAALKNYEYIISYGLTYKRLGVFAFLLLALIGLILTFIKIQKKKRNAFLFNTMIWYFYGTILACSYVNWGGIITSQNMKRKDFAVNYHFEQINFSERGLLKYAEEKNDLQLKKKVLEKAKQEKSKPFLSKIIYFETLKE</sequence>
<name>A0ABT9SFU7_9FLAO</name>
<feature type="transmembrane region" description="Helical" evidence="1">
    <location>
        <begin position="93"/>
        <end position="111"/>
    </location>
</feature>
<evidence type="ECO:0000313" key="2">
    <source>
        <dbReference type="EMBL" id="MDP9958168.1"/>
    </source>
</evidence>
<feature type="transmembrane region" description="Helical" evidence="1">
    <location>
        <begin position="231"/>
        <end position="250"/>
    </location>
</feature>
<organism evidence="2 3">
    <name type="scientific">Chryseobacterium lathyri</name>
    <dbReference type="NCBI Taxonomy" id="395933"/>
    <lineage>
        <taxon>Bacteria</taxon>
        <taxon>Pseudomonadati</taxon>
        <taxon>Bacteroidota</taxon>
        <taxon>Flavobacteriia</taxon>
        <taxon>Flavobacteriales</taxon>
        <taxon>Weeksellaceae</taxon>
        <taxon>Chryseobacterium group</taxon>
        <taxon>Chryseobacterium</taxon>
    </lineage>
</organism>
<feature type="transmembrane region" description="Helical" evidence="1">
    <location>
        <begin position="6"/>
        <end position="39"/>
    </location>
</feature>
<keyword evidence="1" id="KW-1133">Transmembrane helix</keyword>
<feature type="transmembrane region" description="Helical" evidence="1">
    <location>
        <begin position="334"/>
        <end position="354"/>
    </location>
</feature>
<dbReference type="RefSeq" id="WP_306840308.1">
    <property type="nucleotide sequence ID" value="NZ_JAUSRL010000001.1"/>
</dbReference>
<dbReference type="Pfam" id="PF13687">
    <property type="entry name" value="DUF4153"/>
    <property type="match status" value="1"/>
</dbReference>
<gene>
    <name evidence="2" type="ORF">J2T04_000035</name>
</gene>
<keyword evidence="3" id="KW-1185">Reference proteome</keyword>
<feature type="transmembrane region" description="Helical" evidence="1">
    <location>
        <begin position="132"/>
        <end position="150"/>
    </location>
</feature>
<feature type="transmembrane region" description="Helical" evidence="1">
    <location>
        <begin position="170"/>
        <end position="190"/>
    </location>
</feature>
<feature type="transmembrane region" description="Helical" evidence="1">
    <location>
        <begin position="301"/>
        <end position="322"/>
    </location>
</feature>
<dbReference type="InterPro" id="IPR025291">
    <property type="entry name" value="DUF4153"/>
</dbReference>
<keyword evidence="1" id="KW-0812">Transmembrane</keyword>
<feature type="transmembrane region" description="Helical" evidence="1">
    <location>
        <begin position="366"/>
        <end position="387"/>
    </location>
</feature>
<proteinExistence type="predicted"/>
<reference evidence="2 3" key="1">
    <citation type="submission" date="2023-07" db="EMBL/GenBank/DDBJ databases">
        <title>Sorghum-associated microbial communities from plants grown in Nebraska, USA.</title>
        <authorList>
            <person name="Schachtman D."/>
        </authorList>
    </citation>
    <scope>NUCLEOTIDE SEQUENCE [LARGE SCALE GENOMIC DNA]</scope>
    <source>
        <strain evidence="2 3">CC351</strain>
    </source>
</reference>
<keyword evidence="1" id="KW-0472">Membrane</keyword>
<dbReference type="Proteomes" id="UP001235513">
    <property type="component" value="Unassembled WGS sequence"/>
</dbReference>
<accession>A0ABT9SFU7</accession>
<comment type="caution">
    <text evidence="2">The sequence shown here is derived from an EMBL/GenBank/DDBJ whole genome shotgun (WGS) entry which is preliminary data.</text>
</comment>
<evidence type="ECO:0000256" key="1">
    <source>
        <dbReference type="SAM" id="Phobius"/>
    </source>
</evidence>
<feature type="transmembrane region" description="Helical" evidence="1">
    <location>
        <begin position="270"/>
        <end position="289"/>
    </location>
</feature>
<evidence type="ECO:0000313" key="3">
    <source>
        <dbReference type="Proteomes" id="UP001235513"/>
    </source>
</evidence>